<evidence type="ECO:0000256" key="1">
    <source>
        <dbReference type="SAM" id="Phobius"/>
    </source>
</evidence>
<dbReference type="Proteomes" id="UP000469724">
    <property type="component" value="Unassembled WGS sequence"/>
</dbReference>
<evidence type="ECO:0000313" key="3">
    <source>
        <dbReference type="Proteomes" id="UP000469724"/>
    </source>
</evidence>
<keyword evidence="3" id="KW-1185">Reference proteome</keyword>
<dbReference type="RefSeq" id="WP_163301025.1">
    <property type="nucleotide sequence ID" value="NZ_JAAGRQ010000012.1"/>
</dbReference>
<dbReference type="AlphaFoldDB" id="A0A7K3NIE0"/>
<keyword evidence="1" id="KW-0472">Membrane</keyword>
<dbReference type="EMBL" id="JAAGRQ010000012">
    <property type="protein sequence ID" value="NDY55971.1"/>
    <property type="molecule type" value="Genomic_DNA"/>
</dbReference>
<proteinExistence type="predicted"/>
<protein>
    <submittedName>
        <fullName evidence="2">Uncharacterized protein</fullName>
    </submittedName>
</protein>
<accession>A0A7K3NIE0</accession>
<gene>
    <name evidence="2" type="ORF">G3N56_04330</name>
</gene>
<reference evidence="2 3" key="1">
    <citation type="submission" date="2020-02" db="EMBL/GenBank/DDBJ databases">
        <title>Comparative genomics of sulfur disproportionating microorganisms.</title>
        <authorList>
            <person name="Ward L.M."/>
            <person name="Bertran E."/>
            <person name="Johnston D.T."/>
        </authorList>
    </citation>
    <scope>NUCLEOTIDE SEQUENCE [LARGE SCALE GENOMIC DNA]</scope>
    <source>
        <strain evidence="2 3">DSM 3696</strain>
    </source>
</reference>
<keyword evidence="1" id="KW-1133">Transmembrane helix</keyword>
<comment type="caution">
    <text evidence="2">The sequence shown here is derived from an EMBL/GenBank/DDBJ whole genome shotgun (WGS) entry which is preliminary data.</text>
</comment>
<organism evidence="2 3">
    <name type="scientific">Desulfolutivibrio sulfodismutans</name>
    <dbReference type="NCBI Taxonomy" id="63561"/>
    <lineage>
        <taxon>Bacteria</taxon>
        <taxon>Pseudomonadati</taxon>
        <taxon>Thermodesulfobacteriota</taxon>
        <taxon>Desulfovibrionia</taxon>
        <taxon>Desulfovibrionales</taxon>
        <taxon>Desulfovibrionaceae</taxon>
        <taxon>Desulfolutivibrio</taxon>
    </lineage>
</organism>
<keyword evidence="1" id="KW-0812">Transmembrane</keyword>
<name>A0A7K3NIE0_9BACT</name>
<evidence type="ECO:0000313" key="2">
    <source>
        <dbReference type="EMBL" id="NDY55971.1"/>
    </source>
</evidence>
<sequence length="251" mass="27405">MASGGKISILIMRDDAGVRRMRISPFWIQSGLWAVVFLILAAALFAAGAMYYRGIVAESERAAQDARRLATDAADRLKRLDEIETILRSKDATELQTLLGSYNPDAAAWWKSAVEPQAAPATPEKTDTAATKIDLRKLLDKVDLNQAGVDNFKSKVENGKLTVSFDLSNLSPQTALSGKAELLVLTNDGVLHPLKADKDELTFQIQRFKQVAVHLALPQGVNPADMYGLRITIADPAGKTVYNAVYPVERP</sequence>
<feature type="transmembrane region" description="Helical" evidence="1">
    <location>
        <begin position="31"/>
        <end position="52"/>
    </location>
</feature>